<name>A0A8K1GRK6_9PASS</name>
<comment type="caution">
    <text evidence="1">The sequence shown here is derived from an EMBL/GenBank/DDBJ whole genome shotgun (WGS) entry which is preliminary data.</text>
</comment>
<dbReference type="EMBL" id="SWJQ01000055">
    <property type="protein sequence ID" value="TRZ24014.1"/>
    <property type="molecule type" value="Genomic_DNA"/>
</dbReference>
<organism evidence="1 2">
    <name type="scientific">Zosterops borbonicus</name>
    <dbReference type="NCBI Taxonomy" id="364589"/>
    <lineage>
        <taxon>Eukaryota</taxon>
        <taxon>Metazoa</taxon>
        <taxon>Chordata</taxon>
        <taxon>Craniata</taxon>
        <taxon>Vertebrata</taxon>
        <taxon>Euteleostomi</taxon>
        <taxon>Archelosauria</taxon>
        <taxon>Archosauria</taxon>
        <taxon>Dinosauria</taxon>
        <taxon>Saurischia</taxon>
        <taxon>Theropoda</taxon>
        <taxon>Coelurosauria</taxon>
        <taxon>Aves</taxon>
        <taxon>Neognathae</taxon>
        <taxon>Neoaves</taxon>
        <taxon>Telluraves</taxon>
        <taxon>Australaves</taxon>
        <taxon>Passeriformes</taxon>
        <taxon>Sylvioidea</taxon>
        <taxon>Zosteropidae</taxon>
        <taxon>Zosterops</taxon>
    </lineage>
</organism>
<proteinExistence type="predicted"/>
<accession>A0A8K1GRK6</accession>
<feature type="non-terminal residue" evidence="1">
    <location>
        <position position="65"/>
    </location>
</feature>
<sequence length="65" mass="7110">ACWQDGAFGGHWGRQSGDRLEITAGSLPLNQKGKGRDTCSLCSSHFSSCEVFIFQCLKLCGLSWK</sequence>
<protein>
    <submittedName>
        <fullName evidence="1">Uncharacterized protein</fullName>
    </submittedName>
</protein>
<gene>
    <name evidence="1" type="ORF">HGM15179_003066</name>
</gene>
<reference evidence="1" key="1">
    <citation type="submission" date="2019-04" db="EMBL/GenBank/DDBJ databases">
        <title>Genome assembly of Zosterops borbonicus 15179.</title>
        <authorList>
            <person name="Leroy T."/>
            <person name="Anselmetti Y."/>
            <person name="Tilak M.-K."/>
            <person name="Nabholz B."/>
        </authorList>
    </citation>
    <scope>NUCLEOTIDE SEQUENCE</scope>
    <source>
        <strain evidence="1">HGM_15179</strain>
        <tissue evidence="1">Muscle</tissue>
    </source>
</reference>
<evidence type="ECO:0000313" key="1">
    <source>
        <dbReference type="EMBL" id="TRZ24014.1"/>
    </source>
</evidence>
<feature type="non-terminal residue" evidence="1">
    <location>
        <position position="1"/>
    </location>
</feature>
<dbReference type="AlphaFoldDB" id="A0A8K1GRK6"/>
<evidence type="ECO:0000313" key="2">
    <source>
        <dbReference type="Proteomes" id="UP000796761"/>
    </source>
</evidence>
<dbReference type="Proteomes" id="UP000796761">
    <property type="component" value="Unassembled WGS sequence"/>
</dbReference>
<keyword evidence="2" id="KW-1185">Reference proteome</keyword>